<evidence type="ECO:0008006" key="8">
    <source>
        <dbReference type="Google" id="ProtNLM"/>
    </source>
</evidence>
<name>A0A8K0D6H4_IGNLU</name>
<dbReference type="Proteomes" id="UP000801492">
    <property type="component" value="Unassembled WGS sequence"/>
</dbReference>
<evidence type="ECO:0000256" key="4">
    <source>
        <dbReference type="ARBA" id="ARBA00022842"/>
    </source>
</evidence>
<dbReference type="Pfam" id="PF00348">
    <property type="entry name" value="polyprenyl_synt"/>
    <property type="match status" value="1"/>
</dbReference>
<dbReference type="GO" id="GO:0042811">
    <property type="term" value="P:pheromone biosynthetic process"/>
    <property type="evidence" value="ECO:0007669"/>
    <property type="project" value="UniProtKB-ARBA"/>
</dbReference>
<proteinExistence type="predicted"/>
<gene>
    <name evidence="6" type="ORF">ILUMI_08669</name>
</gene>
<dbReference type="InterPro" id="IPR008949">
    <property type="entry name" value="Isoprenoid_synthase_dom_sf"/>
</dbReference>
<comment type="caution">
    <text evidence="6">The sequence shown here is derived from an EMBL/GenBank/DDBJ whole genome shotgun (WGS) entry which is preliminary data.</text>
</comment>
<reference evidence="6" key="1">
    <citation type="submission" date="2019-08" db="EMBL/GenBank/DDBJ databases">
        <title>The genome of the North American firefly Photinus pyralis.</title>
        <authorList>
            <consortium name="Photinus pyralis genome working group"/>
            <person name="Fallon T.R."/>
            <person name="Sander Lower S.E."/>
            <person name="Weng J.-K."/>
        </authorList>
    </citation>
    <scope>NUCLEOTIDE SEQUENCE</scope>
    <source>
        <strain evidence="6">TRF0915ILg1</strain>
        <tissue evidence="6">Whole body</tissue>
    </source>
</reference>
<dbReference type="Gene3D" id="1.10.600.10">
    <property type="entry name" value="Farnesyl Diphosphate Synthase"/>
    <property type="match status" value="1"/>
</dbReference>
<dbReference type="EMBL" id="VTPC01004094">
    <property type="protein sequence ID" value="KAF2897513.1"/>
    <property type="molecule type" value="Genomic_DNA"/>
</dbReference>
<evidence type="ECO:0000256" key="2">
    <source>
        <dbReference type="ARBA" id="ARBA00022679"/>
    </source>
</evidence>
<evidence type="ECO:0000256" key="3">
    <source>
        <dbReference type="ARBA" id="ARBA00022723"/>
    </source>
</evidence>
<evidence type="ECO:0000313" key="6">
    <source>
        <dbReference type="EMBL" id="KAF2897513.1"/>
    </source>
</evidence>
<dbReference type="OrthoDB" id="10257492at2759"/>
<dbReference type="AlphaFoldDB" id="A0A8K0D6H4"/>
<dbReference type="GO" id="GO:0004337">
    <property type="term" value="F:(2E,6E)-farnesyl diphosphate synthase activity"/>
    <property type="evidence" value="ECO:0007669"/>
    <property type="project" value="TreeGrafter"/>
</dbReference>
<protein>
    <recommendedName>
        <fullName evidence="8">Farnesyl pyrophosphate synthase</fullName>
    </recommendedName>
</protein>
<keyword evidence="2" id="KW-0808">Transferase</keyword>
<organism evidence="6 7">
    <name type="scientific">Ignelater luminosus</name>
    <name type="common">Cucubano</name>
    <name type="synonym">Pyrophorus luminosus</name>
    <dbReference type="NCBI Taxonomy" id="2038154"/>
    <lineage>
        <taxon>Eukaryota</taxon>
        <taxon>Metazoa</taxon>
        <taxon>Ecdysozoa</taxon>
        <taxon>Arthropoda</taxon>
        <taxon>Hexapoda</taxon>
        <taxon>Insecta</taxon>
        <taxon>Pterygota</taxon>
        <taxon>Neoptera</taxon>
        <taxon>Endopterygota</taxon>
        <taxon>Coleoptera</taxon>
        <taxon>Polyphaga</taxon>
        <taxon>Elateriformia</taxon>
        <taxon>Elateroidea</taxon>
        <taxon>Elateridae</taxon>
        <taxon>Agrypninae</taxon>
        <taxon>Pyrophorini</taxon>
        <taxon>Ignelater</taxon>
    </lineage>
</organism>
<dbReference type="GO" id="GO:0045337">
    <property type="term" value="P:farnesyl diphosphate biosynthetic process"/>
    <property type="evidence" value="ECO:0007669"/>
    <property type="project" value="TreeGrafter"/>
</dbReference>
<sequence>MFPGLVKDLTEPYKNIPQAQNHYIKVLESNVPNHRQATGLVVVTAYKAFEVAKNLTSEHIHLASILGWCVDLLVGSWKMNDDTMDGSDTRCGKPCWYKNDDIGLRAINDAVYLQHCPYLLLKKYFNGHYFYSPALDWFQKMTLILTLGQSMDTDCLENGRPLFDSFTMDRFKTITRYKGSYATLILPIALAVDFAKLHVDLYKQMKSILFEMGNYLDAQNDILD</sequence>
<dbReference type="GO" id="GO:0046872">
    <property type="term" value="F:metal ion binding"/>
    <property type="evidence" value="ECO:0007669"/>
    <property type="project" value="UniProtKB-KW"/>
</dbReference>
<dbReference type="GO" id="GO:0004161">
    <property type="term" value="F:dimethylallyltranstransferase activity"/>
    <property type="evidence" value="ECO:0007669"/>
    <property type="project" value="TreeGrafter"/>
</dbReference>
<evidence type="ECO:0000256" key="5">
    <source>
        <dbReference type="ARBA" id="ARBA00033740"/>
    </source>
</evidence>
<evidence type="ECO:0000256" key="1">
    <source>
        <dbReference type="ARBA" id="ARBA00001946"/>
    </source>
</evidence>
<comment type="pathway">
    <text evidence="5">Pheromone biosynthesis.</text>
</comment>
<comment type="cofactor">
    <cofactor evidence="1">
        <name>Mg(2+)</name>
        <dbReference type="ChEBI" id="CHEBI:18420"/>
    </cofactor>
</comment>
<keyword evidence="3" id="KW-0479">Metal-binding</keyword>
<evidence type="ECO:0000313" key="7">
    <source>
        <dbReference type="Proteomes" id="UP000801492"/>
    </source>
</evidence>
<dbReference type="GO" id="GO:0005737">
    <property type="term" value="C:cytoplasm"/>
    <property type="evidence" value="ECO:0007669"/>
    <property type="project" value="TreeGrafter"/>
</dbReference>
<dbReference type="InterPro" id="IPR000092">
    <property type="entry name" value="Polyprenyl_synt"/>
</dbReference>
<dbReference type="InterPro" id="IPR039702">
    <property type="entry name" value="FPS1-like"/>
</dbReference>
<keyword evidence="4" id="KW-0460">Magnesium</keyword>
<dbReference type="PANTHER" id="PTHR11525:SF0">
    <property type="entry name" value="FARNESYL PYROPHOSPHATE SYNTHASE"/>
    <property type="match status" value="1"/>
</dbReference>
<accession>A0A8K0D6H4</accession>
<dbReference type="SUPFAM" id="SSF48576">
    <property type="entry name" value="Terpenoid synthases"/>
    <property type="match status" value="1"/>
</dbReference>
<dbReference type="PANTHER" id="PTHR11525">
    <property type="entry name" value="FARNESYL-PYROPHOSPHATE SYNTHETASE"/>
    <property type="match status" value="1"/>
</dbReference>
<dbReference type="CDD" id="cd00867">
    <property type="entry name" value="Trans_IPPS"/>
    <property type="match status" value="1"/>
</dbReference>
<keyword evidence="7" id="KW-1185">Reference proteome</keyword>